<comment type="catalytic activity">
    <reaction evidence="1">
        <text>7,8-dihydroneopterin = 6-hydroxymethyl-7,8-dihydropterin + glycolaldehyde</text>
        <dbReference type="Rhea" id="RHEA:10540"/>
        <dbReference type="ChEBI" id="CHEBI:17001"/>
        <dbReference type="ChEBI" id="CHEBI:17071"/>
        <dbReference type="ChEBI" id="CHEBI:44841"/>
        <dbReference type="EC" id="4.1.2.25"/>
    </reaction>
</comment>
<accession>A0ABT6B014</accession>
<gene>
    <name evidence="9" type="ORF">P3W85_35530</name>
</gene>
<dbReference type="PANTHER" id="PTHR42844">
    <property type="entry name" value="DIHYDRONEOPTERIN ALDOLASE 1-RELATED"/>
    <property type="match status" value="1"/>
</dbReference>
<dbReference type="PANTHER" id="PTHR42844:SF1">
    <property type="entry name" value="DIHYDRONEOPTERIN ALDOLASE 1-RELATED"/>
    <property type="match status" value="1"/>
</dbReference>
<evidence type="ECO:0000313" key="9">
    <source>
        <dbReference type="EMBL" id="MDF3838210.1"/>
    </source>
</evidence>
<evidence type="ECO:0000256" key="1">
    <source>
        <dbReference type="ARBA" id="ARBA00001353"/>
    </source>
</evidence>
<sequence length="154" mass="16815">MAESMAGGEAPARSPGLMDLIFIEGFEGQTIIGIDDSELRTPQPLRIDLTAGLPRSAACSSDRIGDTIDYGRVRTALRALLDTHRLQLLEAFAERVAQLLLEDFGAHWVRVVVVKPKKFDDVEAVGVAIERRRDEALRAQDHGHGWPGRGAAGF</sequence>
<keyword evidence="10" id="KW-1185">Reference proteome</keyword>
<dbReference type="Proteomes" id="UP001216674">
    <property type="component" value="Unassembled WGS sequence"/>
</dbReference>
<dbReference type="InterPro" id="IPR006156">
    <property type="entry name" value="Dihydroneopterin_aldolase"/>
</dbReference>
<dbReference type="InterPro" id="IPR043133">
    <property type="entry name" value="GTP-CH-I_C/QueF"/>
</dbReference>
<evidence type="ECO:0000256" key="6">
    <source>
        <dbReference type="ARBA" id="ARBA00023239"/>
    </source>
</evidence>
<dbReference type="EMBL" id="JARJLM010000571">
    <property type="protein sequence ID" value="MDF3838210.1"/>
    <property type="molecule type" value="Genomic_DNA"/>
</dbReference>
<keyword evidence="6" id="KW-0456">Lyase</keyword>
<organism evidence="9 10">
    <name type="scientific">Cupriavidus basilensis</name>
    <dbReference type="NCBI Taxonomy" id="68895"/>
    <lineage>
        <taxon>Bacteria</taxon>
        <taxon>Pseudomonadati</taxon>
        <taxon>Pseudomonadota</taxon>
        <taxon>Betaproteobacteria</taxon>
        <taxon>Burkholderiales</taxon>
        <taxon>Burkholderiaceae</taxon>
        <taxon>Cupriavidus</taxon>
    </lineage>
</organism>
<name>A0ABT6B014_9BURK</name>
<proteinExistence type="inferred from homology"/>
<evidence type="ECO:0000259" key="8">
    <source>
        <dbReference type="SMART" id="SM00905"/>
    </source>
</evidence>
<feature type="domain" description="Dihydroneopterin aldolase/epimerase" evidence="8">
    <location>
        <begin position="21"/>
        <end position="131"/>
    </location>
</feature>
<dbReference type="NCBIfam" id="TIGR00526">
    <property type="entry name" value="folB_dom"/>
    <property type="match status" value="1"/>
</dbReference>
<evidence type="ECO:0000256" key="7">
    <source>
        <dbReference type="ARBA" id="ARBA00032903"/>
    </source>
</evidence>
<evidence type="ECO:0000256" key="5">
    <source>
        <dbReference type="ARBA" id="ARBA00022909"/>
    </source>
</evidence>
<dbReference type="Gene3D" id="3.30.1130.10">
    <property type="match status" value="1"/>
</dbReference>
<evidence type="ECO:0000256" key="4">
    <source>
        <dbReference type="ARBA" id="ARBA00013043"/>
    </source>
</evidence>
<dbReference type="EC" id="4.1.2.25" evidence="4"/>
<reference evidence="9 10" key="1">
    <citation type="submission" date="2023-03" db="EMBL/GenBank/DDBJ databases">
        <title>Draft assemblies of triclosan tolerant bacteria isolated from returned activated sludge.</title>
        <authorList>
            <person name="Van Hamelsveld S."/>
        </authorList>
    </citation>
    <scope>NUCLEOTIDE SEQUENCE [LARGE SCALE GENOMIC DNA]</scope>
    <source>
        <strain evidence="9 10">GW210010_S58</strain>
    </source>
</reference>
<dbReference type="SMART" id="SM00905">
    <property type="entry name" value="FolB"/>
    <property type="match status" value="1"/>
</dbReference>
<dbReference type="SUPFAM" id="SSF55620">
    <property type="entry name" value="Tetrahydrobiopterin biosynthesis enzymes-like"/>
    <property type="match status" value="1"/>
</dbReference>
<comment type="pathway">
    <text evidence="2">Cofactor biosynthesis; tetrahydrofolate biosynthesis; 2-amino-4-hydroxy-6-hydroxymethyl-7,8-dihydropteridine diphosphate from 7,8-dihydroneopterin triphosphate: step 3/4.</text>
</comment>
<evidence type="ECO:0000313" key="10">
    <source>
        <dbReference type="Proteomes" id="UP001216674"/>
    </source>
</evidence>
<comment type="caution">
    <text evidence="9">The sequence shown here is derived from an EMBL/GenBank/DDBJ whole genome shotgun (WGS) entry which is preliminary data.</text>
</comment>
<dbReference type="InterPro" id="IPR006157">
    <property type="entry name" value="FolB_dom"/>
</dbReference>
<evidence type="ECO:0000256" key="2">
    <source>
        <dbReference type="ARBA" id="ARBA00005013"/>
    </source>
</evidence>
<keyword evidence="5" id="KW-0289">Folate biosynthesis</keyword>
<evidence type="ECO:0000256" key="3">
    <source>
        <dbReference type="ARBA" id="ARBA00005708"/>
    </source>
</evidence>
<protein>
    <recommendedName>
        <fullName evidence="4">dihydroneopterin aldolase</fullName>
        <ecNumber evidence="4">4.1.2.25</ecNumber>
    </recommendedName>
    <alternativeName>
        <fullName evidence="7">7,8-dihydroneopterin aldolase</fullName>
    </alternativeName>
</protein>
<comment type="similarity">
    <text evidence="3">Belongs to the DHNA family.</text>
</comment>
<dbReference type="Pfam" id="PF02152">
    <property type="entry name" value="FolB"/>
    <property type="match status" value="1"/>
</dbReference>